<evidence type="ECO:0000256" key="4">
    <source>
        <dbReference type="SAM" id="Phobius"/>
    </source>
</evidence>
<dbReference type="InterPro" id="IPR011701">
    <property type="entry name" value="MFS"/>
</dbReference>
<dbReference type="PANTHER" id="PTHR23521:SF3">
    <property type="entry name" value="MFS TRANSPORTER"/>
    <property type="match status" value="1"/>
</dbReference>
<dbReference type="InterPro" id="IPR036259">
    <property type="entry name" value="MFS_trans_sf"/>
</dbReference>
<dbReference type="Pfam" id="PF07690">
    <property type="entry name" value="MFS_1"/>
    <property type="match status" value="1"/>
</dbReference>
<dbReference type="InterPro" id="IPR020846">
    <property type="entry name" value="MFS_dom"/>
</dbReference>
<dbReference type="STRING" id="47879.AXG94_01280"/>
<feature type="transmembrane region" description="Helical" evidence="4">
    <location>
        <begin position="276"/>
        <end position="294"/>
    </location>
</feature>
<dbReference type="Proteomes" id="UP000270661">
    <property type="component" value="Unassembled WGS sequence"/>
</dbReference>
<dbReference type="AlphaFoldDB" id="A0A3M3F3J9"/>
<feature type="transmembrane region" description="Helical" evidence="4">
    <location>
        <begin position="330"/>
        <end position="350"/>
    </location>
</feature>
<feature type="transmembrane region" description="Helical" evidence="4">
    <location>
        <begin position="140"/>
        <end position="161"/>
    </location>
</feature>
<gene>
    <name evidence="6" type="ORF">ALQ77_01928</name>
</gene>
<feature type="transmembrane region" description="Helical" evidence="4">
    <location>
        <begin position="115"/>
        <end position="134"/>
    </location>
</feature>
<organism evidence="6 7">
    <name type="scientific">Pseudomonas corrugata</name>
    <dbReference type="NCBI Taxonomy" id="47879"/>
    <lineage>
        <taxon>Bacteria</taxon>
        <taxon>Pseudomonadati</taxon>
        <taxon>Pseudomonadota</taxon>
        <taxon>Gammaproteobacteria</taxon>
        <taxon>Pseudomonadales</taxon>
        <taxon>Pseudomonadaceae</taxon>
        <taxon>Pseudomonas</taxon>
    </lineage>
</organism>
<accession>A0A3M3F3J9</accession>
<dbReference type="Gene3D" id="1.20.1250.20">
    <property type="entry name" value="MFS general substrate transporter like domains"/>
    <property type="match status" value="1"/>
</dbReference>
<feature type="domain" description="Major facilitator superfamily (MFS) profile" evidence="5">
    <location>
        <begin position="49"/>
        <end position="430"/>
    </location>
</feature>
<evidence type="ECO:0000256" key="2">
    <source>
        <dbReference type="ARBA" id="ARBA00022989"/>
    </source>
</evidence>
<protein>
    <recommendedName>
        <fullName evidence="5">Major facilitator superfamily (MFS) profile domain-containing protein</fullName>
    </recommendedName>
</protein>
<feature type="transmembrane region" description="Helical" evidence="4">
    <location>
        <begin position="80"/>
        <end position="103"/>
    </location>
</feature>
<evidence type="ECO:0000256" key="1">
    <source>
        <dbReference type="ARBA" id="ARBA00022692"/>
    </source>
</evidence>
<dbReference type="EMBL" id="RBOJ01000002">
    <property type="protein sequence ID" value="RMM55962.1"/>
    <property type="molecule type" value="Genomic_DNA"/>
</dbReference>
<evidence type="ECO:0000256" key="3">
    <source>
        <dbReference type="ARBA" id="ARBA00023136"/>
    </source>
</evidence>
<evidence type="ECO:0000313" key="6">
    <source>
        <dbReference type="EMBL" id="RMM55962.1"/>
    </source>
</evidence>
<name>A0A3M3F3J9_9PSED</name>
<reference evidence="6 7" key="1">
    <citation type="submission" date="2018-08" db="EMBL/GenBank/DDBJ databases">
        <title>Recombination of ecologically and evolutionarily significant loci maintains genetic cohesion in the Pseudomonas syringae species complex.</title>
        <authorList>
            <person name="Dillon M."/>
            <person name="Thakur S."/>
            <person name="Almeida R.N.D."/>
            <person name="Weir B.S."/>
            <person name="Guttman D.S."/>
        </authorList>
    </citation>
    <scope>NUCLEOTIDE SEQUENCE [LARGE SCALE GENOMIC DNA]</scope>
    <source>
        <strain evidence="6 7">NCPPB2445</strain>
    </source>
</reference>
<keyword evidence="7" id="KW-1185">Reference proteome</keyword>
<dbReference type="PROSITE" id="PS50850">
    <property type="entry name" value="MFS"/>
    <property type="match status" value="1"/>
</dbReference>
<dbReference type="SUPFAM" id="SSF103473">
    <property type="entry name" value="MFS general substrate transporter"/>
    <property type="match status" value="1"/>
</dbReference>
<keyword evidence="3 4" id="KW-0472">Membrane</keyword>
<feature type="transmembrane region" description="Helical" evidence="4">
    <location>
        <begin position="51"/>
        <end position="68"/>
    </location>
</feature>
<feature type="transmembrane region" description="Helical" evidence="4">
    <location>
        <begin position="396"/>
        <end position="418"/>
    </location>
</feature>
<keyword evidence="1 4" id="KW-0812">Transmembrane</keyword>
<evidence type="ECO:0000313" key="7">
    <source>
        <dbReference type="Proteomes" id="UP000270661"/>
    </source>
</evidence>
<feature type="transmembrane region" description="Helical" evidence="4">
    <location>
        <begin position="371"/>
        <end position="390"/>
    </location>
</feature>
<feature type="transmembrane region" description="Helical" evidence="4">
    <location>
        <begin position="207"/>
        <end position="225"/>
    </location>
</feature>
<feature type="transmembrane region" description="Helical" evidence="4">
    <location>
        <begin position="306"/>
        <end position="324"/>
    </location>
</feature>
<feature type="transmembrane region" description="Helical" evidence="4">
    <location>
        <begin position="182"/>
        <end position="201"/>
    </location>
</feature>
<feature type="transmembrane region" description="Helical" evidence="4">
    <location>
        <begin position="246"/>
        <end position="270"/>
    </location>
</feature>
<dbReference type="GO" id="GO:0005886">
    <property type="term" value="C:plasma membrane"/>
    <property type="evidence" value="ECO:0007669"/>
    <property type="project" value="TreeGrafter"/>
</dbReference>
<sequence>MKCSPISSKQLITKPLGLFLVPVKPGGNSPLDDYSSDFRGIRLNAQHRHSWGLAFGLCLITLAVNLQAPLYTTYAQASGYGAGATAVAFSCYVLGVLPVLLAFGGLADRVGRRPLILLALGLSMLATVITSIWPNLVALGLARLMMGVGTGLASATSTAYMTELMAGSDTRSAANRITASTSLGFGLGAALTSLFLFAHQSVVPGSFLLQLLLASIALIVVSRLPDPAARTPRAPMLRLPLFPSGSLPYGFSMLLAWATSGLVIAILPSVLARHDLQQWSGLSTFTVISCGLLFQPWVRRMQPARATGFGLLVLPLSYVLLAWGASTGSLIAVLLGALGASSACYGFLYLGGLSAITAMAGLEKARVSAGFFLFAYVGFSIPVVVTGLLADRFGADVALVLFGVALSLGALVTGWVIVRTEAYVTRMSHG</sequence>
<evidence type="ECO:0000259" key="5">
    <source>
        <dbReference type="PROSITE" id="PS50850"/>
    </source>
</evidence>
<comment type="caution">
    <text evidence="6">The sequence shown here is derived from an EMBL/GenBank/DDBJ whole genome shotgun (WGS) entry which is preliminary data.</text>
</comment>
<keyword evidence="2 4" id="KW-1133">Transmembrane helix</keyword>
<proteinExistence type="predicted"/>
<dbReference type="PANTHER" id="PTHR23521">
    <property type="entry name" value="TRANSPORTER MFS SUPERFAMILY"/>
    <property type="match status" value="1"/>
</dbReference>
<dbReference type="GO" id="GO:0022857">
    <property type="term" value="F:transmembrane transporter activity"/>
    <property type="evidence" value="ECO:0007669"/>
    <property type="project" value="InterPro"/>
</dbReference>